<dbReference type="InterPro" id="IPR052622">
    <property type="entry name" value="Glycosyltransferase_G1"/>
</dbReference>
<dbReference type="OrthoDB" id="512920at2759"/>
<name>A0A7I8VUK5_9ANNE</name>
<dbReference type="Gene3D" id="3.40.50.2000">
    <property type="entry name" value="Glycogen Phosphorylase B"/>
    <property type="match status" value="2"/>
</dbReference>
<dbReference type="Pfam" id="PF00534">
    <property type="entry name" value="Glycos_transf_1"/>
    <property type="match status" value="1"/>
</dbReference>
<dbReference type="Proteomes" id="UP000549394">
    <property type="component" value="Unassembled WGS sequence"/>
</dbReference>
<protein>
    <submittedName>
        <fullName evidence="3">DgyrCDS8012</fullName>
    </submittedName>
</protein>
<gene>
    <name evidence="3" type="ORF">DGYR_LOCUS7646</name>
</gene>
<evidence type="ECO:0000313" key="3">
    <source>
        <dbReference type="EMBL" id="CAD5119397.1"/>
    </source>
</evidence>
<evidence type="ECO:0000313" key="4">
    <source>
        <dbReference type="Proteomes" id="UP000549394"/>
    </source>
</evidence>
<dbReference type="GO" id="GO:0016757">
    <property type="term" value="F:glycosyltransferase activity"/>
    <property type="evidence" value="ECO:0007669"/>
    <property type="project" value="UniProtKB-KW"/>
</dbReference>
<accession>A0A7I8VUK5</accession>
<dbReference type="SUPFAM" id="SSF53756">
    <property type="entry name" value="UDP-Glycosyltransferase/glycogen phosphorylase"/>
    <property type="match status" value="1"/>
</dbReference>
<organism evidence="3 4">
    <name type="scientific">Dimorphilus gyrociliatus</name>
    <dbReference type="NCBI Taxonomy" id="2664684"/>
    <lineage>
        <taxon>Eukaryota</taxon>
        <taxon>Metazoa</taxon>
        <taxon>Spiralia</taxon>
        <taxon>Lophotrochozoa</taxon>
        <taxon>Annelida</taxon>
        <taxon>Polychaeta</taxon>
        <taxon>Polychaeta incertae sedis</taxon>
        <taxon>Dinophilidae</taxon>
        <taxon>Dimorphilus</taxon>
    </lineage>
</organism>
<dbReference type="CDD" id="cd03801">
    <property type="entry name" value="GT4_PimA-like"/>
    <property type="match status" value="1"/>
</dbReference>
<sequence length="345" mass="39731">MNNKLCLLLISPLKEKSGNCTTIYRISEGLRRRNCICYVKDGSSFSSKENLIEFLNKNSISFILALHAFKSGKFLRNITFPYCIIFGGTDLLEGEKAFEVDEVIYQSKFCVAFTDFMKRKALKLWPNLDESSIHTIPQAVDATHDKFFDLKTYLNKVKSIQVNKDSKIFLIVGGVRRIKDQTFIVNSFDELRNEYPECLLVILGPIIEEQYRKEFKDCLRCKDYVIHVEGFTNEETKSAIKQSFALVNTSKSEGMASAILEAFALGTPVLARNIDSNRYLLRMNNNNDSGLLYDTPHEFVECARLLIREDKLRDRIVACARSQIKIFHMQDDEALSYIDYLQSYM</sequence>
<dbReference type="EMBL" id="CAJFCJ010000010">
    <property type="protein sequence ID" value="CAD5119397.1"/>
    <property type="molecule type" value="Genomic_DNA"/>
</dbReference>
<dbReference type="AlphaFoldDB" id="A0A7I8VUK5"/>
<proteinExistence type="predicted"/>
<keyword evidence="4" id="KW-1185">Reference proteome</keyword>
<dbReference type="PANTHER" id="PTHR46660">
    <property type="match status" value="1"/>
</dbReference>
<feature type="domain" description="Glycosyl transferase family 1" evidence="2">
    <location>
        <begin position="158"/>
        <end position="321"/>
    </location>
</feature>
<comment type="caution">
    <text evidence="3">The sequence shown here is derived from an EMBL/GenBank/DDBJ whole genome shotgun (WGS) entry which is preliminary data.</text>
</comment>
<dbReference type="PANTHER" id="PTHR46660:SF2">
    <property type="entry name" value="GLYCOSYLTRANSFERASE 1 DOMAIN-CONTAINING PROTEIN 1"/>
    <property type="match status" value="1"/>
</dbReference>
<keyword evidence="1" id="KW-0808">Transferase</keyword>
<evidence type="ECO:0000256" key="1">
    <source>
        <dbReference type="ARBA" id="ARBA00022676"/>
    </source>
</evidence>
<dbReference type="InterPro" id="IPR001296">
    <property type="entry name" value="Glyco_trans_1"/>
</dbReference>
<reference evidence="3 4" key="1">
    <citation type="submission" date="2020-08" db="EMBL/GenBank/DDBJ databases">
        <authorList>
            <person name="Hejnol A."/>
        </authorList>
    </citation>
    <scope>NUCLEOTIDE SEQUENCE [LARGE SCALE GENOMIC DNA]</scope>
</reference>
<evidence type="ECO:0000259" key="2">
    <source>
        <dbReference type="Pfam" id="PF00534"/>
    </source>
</evidence>
<keyword evidence="1" id="KW-0328">Glycosyltransferase</keyword>